<feature type="compositionally biased region" description="Polar residues" evidence="12">
    <location>
        <begin position="8"/>
        <end position="18"/>
    </location>
</feature>
<keyword evidence="5" id="KW-0949">S-adenosyl-L-methionine</keyword>
<dbReference type="PANTHER" id="PTHR12176:SF80">
    <property type="entry name" value="EEF1A LYSINE METHYLTRANSFERASE 4"/>
    <property type="match status" value="1"/>
</dbReference>
<name>A0A8I3PTU1_CANLF</name>
<evidence type="ECO:0000313" key="15">
    <source>
        <dbReference type="Proteomes" id="UP000805418"/>
    </source>
</evidence>
<keyword evidence="15" id="KW-1185">Reference proteome</keyword>
<evidence type="ECO:0000256" key="8">
    <source>
        <dbReference type="ARBA" id="ARBA00048985"/>
    </source>
</evidence>
<accession>A0A8I3PTU1</accession>
<evidence type="ECO:0000256" key="6">
    <source>
        <dbReference type="ARBA" id="ARBA00022990"/>
    </source>
</evidence>
<dbReference type="InterPro" id="IPR051419">
    <property type="entry name" value="Lys/N-term_MeTrsfase_sf"/>
</dbReference>
<evidence type="ECO:0000256" key="10">
    <source>
        <dbReference type="ARBA" id="ARBA00059299"/>
    </source>
</evidence>
<proteinExistence type="inferred from homology"/>
<evidence type="ECO:0000313" key="14">
    <source>
        <dbReference type="Ensembl" id="ENSCAFP00845037640.1"/>
    </source>
</evidence>
<dbReference type="AlphaFoldDB" id="A0A8I3PTU1"/>
<keyword evidence="3" id="KW-0489">Methyltransferase</keyword>
<evidence type="ECO:0000256" key="11">
    <source>
        <dbReference type="ARBA" id="ARBA00067848"/>
    </source>
</evidence>
<evidence type="ECO:0000256" key="5">
    <source>
        <dbReference type="ARBA" id="ARBA00022691"/>
    </source>
</evidence>
<dbReference type="Gene3D" id="3.40.50.150">
    <property type="entry name" value="Vaccinia Virus protein VP39"/>
    <property type="match status" value="1"/>
</dbReference>
<gene>
    <name evidence="14" type="primary">EEF1AKMT4</name>
</gene>
<dbReference type="GO" id="GO:0016279">
    <property type="term" value="F:protein-lysine N-methyltransferase activity"/>
    <property type="evidence" value="ECO:0007669"/>
    <property type="project" value="Ensembl"/>
</dbReference>
<reference evidence="14" key="3">
    <citation type="submission" date="2025-09" db="UniProtKB">
        <authorList>
            <consortium name="Ensembl"/>
        </authorList>
    </citation>
    <scope>IDENTIFICATION</scope>
    <source>
        <strain evidence="14">Boxer</strain>
    </source>
</reference>
<evidence type="ECO:0000256" key="12">
    <source>
        <dbReference type="SAM" id="MobiDB-lite"/>
    </source>
</evidence>
<evidence type="ECO:0000256" key="4">
    <source>
        <dbReference type="ARBA" id="ARBA00022679"/>
    </source>
</evidence>
<protein>
    <recommendedName>
        <fullName evidence="11">EEF1A lysine methyltransferase 4</fullName>
    </recommendedName>
</protein>
<evidence type="ECO:0000256" key="7">
    <source>
        <dbReference type="ARBA" id="ARBA00048653"/>
    </source>
</evidence>
<dbReference type="OrthoDB" id="411785at2759"/>
<organism evidence="14 15">
    <name type="scientific">Canis lupus familiaris</name>
    <name type="common">Dog</name>
    <name type="synonym">Canis familiaris</name>
    <dbReference type="NCBI Taxonomy" id="9615"/>
    <lineage>
        <taxon>Eukaryota</taxon>
        <taxon>Metazoa</taxon>
        <taxon>Chordata</taxon>
        <taxon>Craniata</taxon>
        <taxon>Vertebrata</taxon>
        <taxon>Euteleostomi</taxon>
        <taxon>Mammalia</taxon>
        <taxon>Eutheria</taxon>
        <taxon>Laurasiatheria</taxon>
        <taxon>Carnivora</taxon>
        <taxon>Caniformia</taxon>
        <taxon>Canidae</taxon>
        <taxon>Canis</taxon>
    </lineage>
</organism>
<comment type="catalytic activity">
    <reaction evidence="7">
        <text>N(6)-methyl-L-lysyl-[protein] + S-adenosyl-L-methionine = N(6),N(6)-dimethyl-L-lysyl-[protein] + S-adenosyl-L-homocysteine + H(+)</text>
        <dbReference type="Rhea" id="RHEA:54196"/>
        <dbReference type="Rhea" id="RHEA-COMP:13053"/>
        <dbReference type="Rhea" id="RHEA-COMP:13827"/>
        <dbReference type="ChEBI" id="CHEBI:15378"/>
        <dbReference type="ChEBI" id="CHEBI:57856"/>
        <dbReference type="ChEBI" id="CHEBI:59789"/>
        <dbReference type="ChEBI" id="CHEBI:61929"/>
        <dbReference type="ChEBI" id="CHEBI:61976"/>
    </reaction>
</comment>
<evidence type="ECO:0000259" key="13">
    <source>
        <dbReference type="Pfam" id="PF08241"/>
    </source>
</evidence>
<feature type="region of interest" description="Disordered" evidence="12">
    <location>
        <begin position="1"/>
        <end position="21"/>
    </location>
</feature>
<dbReference type="SUPFAM" id="SSF53335">
    <property type="entry name" value="S-adenosyl-L-methionine-dependent methyltransferases"/>
    <property type="match status" value="1"/>
</dbReference>
<dbReference type="GeneTree" id="ENSGT00940000164140"/>
<dbReference type="Pfam" id="PF08241">
    <property type="entry name" value="Methyltransf_11"/>
    <property type="match status" value="1"/>
</dbReference>
<dbReference type="FunFam" id="3.40.50.150:FF:000111">
    <property type="entry name" value="EEF1A lysine methyltransferase 4"/>
    <property type="match status" value="1"/>
</dbReference>
<dbReference type="GO" id="GO:0032259">
    <property type="term" value="P:methylation"/>
    <property type="evidence" value="ECO:0007669"/>
    <property type="project" value="UniProtKB-KW"/>
</dbReference>
<keyword evidence="4" id="KW-0808">Transferase</keyword>
<comment type="catalytic activity">
    <reaction evidence="8">
        <text>L-lysyl-[protein] + S-adenosyl-L-methionine = N(6)-methyl-L-lysyl-[protein] + S-adenosyl-L-homocysteine + H(+)</text>
        <dbReference type="Rhea" id="RHEA:51736"/>
        <dbReference type="Rhea" id="RHEA-COMP:9752"/>
        <dbReference type="Rhea" id="RHEA-COMP:13053"/>
        <dbReference type="ChEBI" id="CHEBI:15378"/>
        <dbReference type="ChEBI" id="CHEBI:29969"/>
        <dbReference type="ChEBI" id="CHEBI:57856"/>
        <dbReference type="ChEBI" id="CHEBI:59789"/>
        <dbReference type="ChEBI" id="CHEBI:61929"/>
    </reaction>
</comment>
<dbReference type="PANTHER" id="PTHR12176">
    <property type="entry name" value="SAM-DEPENDENT METHYLTRANSFERASE SUPERFAMILY PROTEIN"/>
    <property type="match status" value="1"/>
</dbReference>
<comment type="similarity">
    <text evidence="1">Belongs to the methyltransferase superfamily.</text>
</comment>
<reference evidence="14" key="1">
    <citation type="submission" date="2020-03" db="EMBL/GenBank/DDBJ databases">
        <title>Long-read based genome assembly of a Labrador retriever dog.</title>
        <authorList>
            <person name="Eory L."/>
            <person name="Zhang W."/>
            <person name="Schoenebeck J."/>
        </authorList>
    </citation>
    <scope>NUCLEOTIDE SEQUENCE [LARGE SCALE GENOMIC DNA]</scope>
    <source>
        <strain evidence="14">Labrador retriever</strain>
    </source>
</reference>
<evidence type="ECO:0000256" key="3">
    <source>
        <dbReference type="ARBA" id="ARBA00022603"/>
    </source>
</evidence>
<dbReference type="Proteomes" id="UP000805418">
    <property type="component" value="Chromosome 34"/>
</dbReference>
<evidence type="ECO:0000256" key="1">
    <source>
        <dbReference type="ARBA" id="ARBA00008361"/>
    </source>
</evidence>
<evidence type="ECO:0000256" key="9">
    <source>
        <dbReference type="ARBA" id="ARBA00052410"/>
    </source>
</evidence>
<dbReference type="InterPro" id="IPR029063">
    <property type="entry name" value="SAM-dependent_MTases_sf"/>
</dbReference>
<sequence length="324" mass="35723">MMCFSHPEYSSKSAQQRTEVPRVSVEQLQVVGGGTKTTPPSAPLPIGYTGRQAGSGGAGAVRGRPAAASMASPRAPAPAREIPEQNCWYREVQYWDRRYRNAADSAPYEWFGDFSSFRALLEPELRPEDRILVLGCGNSALSYELFLGGFPDVTSVDYSSVVVAAMQARYAHVPTLRWETMDVRALDFPSGSFDVVLEKGTLDALLAGEQDPWNVSSEGVHTMDQVLSEVSRVLVHGGRFISLTSAAPHFRIRHYAQARYGWSLRHATYGSGFHFHLYIMQKGKELTVAQLALGTKILSPPRPPTSPCFLQDSDHEDFLSAIQL</sequence>
<reference evidence="14" key="2">
    <citation type="submission" date="2025-08" db="UniProtKB">
        <authorList>
            <consortium name="Ensembl"/>
        </authorList>
    </citation>
    <scope>IDENTIFICATION</scope>
    <source>
        <strain evidence="14">Boxer</strain>
    </source>
</reference>
<dbReference type="InterPro" id="IPR013216">
    <property type="entry name" value="Methyltransf_11"/>
</dbReference>
<dbReference type="CDD" id="cd02440">
    <property type="entry name" value="AdoMet_MTases"/>
    <property type="match status" value="1"/>
</dbReference>
<comment type="function">
    <text evidence="10">Protein-lysine methyltransferase that efficiently catalyzes three successive methylations on 'Lys-36' in eukaryotic translation elongation factor 1 alpha (EEF1A1 or EEF1A2).</text>
</comment>
<comment type="catalytic activity">
    <reaction evidence="9">
        <text>N(6),N(6)-dimethyl-L-lysyl-[protein] + S-adenosyl-L-methionine = N(6),N(6),N(6)-trimethyl-L-lysyl-[protein] + S-adenosyl-L-homocysteine + H(+)</text>
        <dbReference type="Rhea" id="RHEA:54200"/>
        <dbReference type="Rhea" id="RHEA-COMP:13826"/>
        <dbReference type="Rhea" id="RHEA-COMP:13827"/>
        <dbReference type="ChEBI" id="CHEBI:15378"/>
        <dbReference type="ChEBI" id="CHEBI:57856"/>
        <dbReference type="ChEBI" id="CHEBI:59789"/>
        <dbReference type="ChEBI" id="CHEBI:61961"/>
        <dbReference type="ChEBI" id="CHEBI:61976"/>
    </reaction>
</comment>
<evidence type="ECO:0000256" key="2">
    <source>
        <dbReference type="ARBA" id="ARBA00022553"/>
    </source>
</evidence>
<feature type="domain" description="Methyltransferase type 11" evidence="13">
    <location>
        <begin position="133"/>
        <end position="241"/>
    </location>
</feature>
<keyword evidence="6" id="KW-0007">Acetylation</keyword>
<keyword evidence="2" id="KW-0597">Phosphoprotein</keyword>
<dbReference type="FunCoup" id="A0A8I3PTU1">
    <property type="interactions" value="312"/>
</dbReference>
<dbReference type="Ensembl" id="ENSCAFT00845047975.1">
    <property type="protein sequence ID" value="ENSCAFP00845037640.1"/>
    <property type="gene ID" value="ENSCAFG00845027227.1"/>
</dbReference>